<reference evidence="1" key="1">
    <citation type="submission" date="2021-06" db="EMBL/GenBank/DDBJ databases">
        <authorList>
            <person name="Kallberg Y."/>
            <person name="Tangrot J."/>
            <person name="Rosling A."/>
        </authorList>
    </citation>
    <scope>NUCLEOTIDE SEQUENCE</scope>
    <source>
        <strain evidence="1">MA461A</strain>
    </source>
</reference>
<sequence length="59" mass="6940">LDRKELKDLVLPPEILGENWNEKLAYSCQAILNLKMQMKFNSQILKLYYQIETILAEKG</sequence>
<gene>
    <name evidence="1" type="ORF">RPERSI_LOCUS6207</name>
</gene>
<protein>
    <submittedName>
        <fullName evidence="1">21563_t:CDS:1</fullName>
    </submittedName>
</protein>
<evidence type="ECO:0000313" key="1">
    <source>
        <dbReference type="EMBL" id="CAG8608467.1"/>
    </source>
</evidence>
<dbReference type="EMBL" id="CAJVQC010009731">
    <property type="protein sequence ID" value="CAG8608467.1"/>
    <property type="molecule type" value="Genomic_DNA"/>
</dbReference>
<name>A0ACA9MVZ6_9GLOM</name>
<keyword evidence="2" id="KW-1185">Reference proteome</keyword>
<feature type="non-terminal residue" evidence="1">
    <location>
        <position position="1"/>
    </location>
</feature>
<dbReference type="Proteomes" id="UP000789920">
    <property type="component" value="Unassembled WGS sequence"/>
</dbReference>
<comment type="caution">
    <text evidence="1">The sequence shown here is derived from an EMBL/GenBank/DDBJ whole genome shotgun (WGS) entry which is preliminary data.</text>
</comment>
<proteinExistence type="predicted"/>
<organism evidence="1 2">
    <name type="scientific">Racocetra persica</name>
    <dbReference type="NCBI Taxonomy" id="160502"/>
    <lineage>
        <taxon>Eukaryota</taxon>
        <taxon>Fungi</taxon>
        <taxon>Fungi incertae sedis</taxon>
        <taxon>Mucoromycota</taxon>
        <taxon>Glomeromycotina</taxon>
        <taxon>Glomeromycetes</taxon>
        <taxon>Diversisporales</taxon>
        <taxon>Gigasporaceae</taxon>
        <taxon>Racocetra</taxon>
    </lineage>
</organism>
<accession>A0ACA9MVZ6</accession>
<evidence type="ECO:0000313" key="2">
    <source>
        <dbReference type="Proteomes" id="UP000789920"/>
    </source>
</evidence>